<name>A0A7C4B9G9_THEPE</name>
<accession>A0A7C4B9G9</accession>
<sequence length="189" mass="21327">MSEEGGILEEMATYFGRKLGEYRTTCPVCGKGEFSVIEVEYELPVLGPVLIFSKRCRVCGYKRHDMIPLGSSRRIRIYLRVEKPEDYRVKVLRSPFARITIPELGLDLKPSAAAEMFVTNIEGILRIFLEAVEKYEVLEGVSLKELKERLTDTIENQMQPLTVVIDDSEGISACLPEPGSRPTIVIETV</sequence>
<reference evidence="6" key="1">
    <citation type="journal article" date="2020" name="mSystems">
        <title>Genome- and Community-Level Interaction Insights into Carbon Utilization and Element Cycling Functions of Hydrothermarchaeota in Hydrothermal Sediment.</title>
        <authorList>
            <person name="Zhou Z."/>
            <person name="Liu Y."/>
            <person name="Xu W."/>
            <person name="Pan J."/>
            <person name="Luo Z.H."/>
            <person name="Li M."/>
        </authorList>
    </citation>
    <scope>NUCLEOTIDE SEQUENCE [LARGE SCALE GENOMIC DNA]</scope>
    <source>
        <strain evidence="6">SpSt-735</strain>
    </source>
</reference>
<evidence type="ECO:0000256" key="2">
    <source>
        <dbReference type="ARBA" id="ARBA00022723"/>
    </source>
</evidence>
<comment type="similarity">
    <text evidence="1">Belongs to the ZPR1 family.</text>
</comment>
<dbReference type="EMBL" id="DTFI01000078">
    <property type="protein sequence ID" value="HGI43302.1"/>
    <property type="molecule type" value="Genomic_DNA"/>
</dbReference>
<dbReference type="NCBIfam" id="TIGR00310">
    <property type="entry name" value="ZPR1_znf"/>
    <property type="match status" value="1"/>
</dbReference>
<evidence type="ECO:0000256" key="1">
    <source>
        <dbReference type="ARBA" id="ARBA00008354"/>
    </source>
</evidence>
<evidence type="ECO:0000259" key="5">
    <source>
        <dbReference type="SMART" id="SM00709"/>
    </source>
</evidence>
<dbReference type="InterPro" id="IPR056180">
    <property type="entry name" value="ZPR1_jr_dom"/>
</dbReference>
<comment type="caution">
    <text evidence="6">The sequence shown here is derived from an EMBL/GenBank/DDBJ whole genome shotgun (WGS) entry which is preliminary data.</text>
</comment>
<proteinExistence type="inferred from homology"/>
<keyword evidence="3" id="KW-0863">Zinc-finger</keyword>
<evidence type="ECO:0000256" key="4">
    <source>
        <dbReference type="ARBA" id="ARBA00022833"/>
    </source>
</evidence>
<evidence type="ECO:0000256" key="3">
    <source>
        <dbReference type="ARBA" id="ARBA00022771"/>
    </source>
</evidence>
<dbReference type="GO" id="GO:0008270">
    <property type="term" value="F:zinc ion binding"/>
    <property type="evidence" value="ECO:0007669"/>
    <property type="project" value="UniProtKB-KW"/>
</dbReference>
<dbReference type="InterPro" id="IPR040141">
    <property type="entry name" value="ZPR1"/>
</dbReference>
<dbReference type="PANTHER" id="PTHR10876">
    <property type="entry name" value="ZINC FINGER PROTEIN ZPR1"/>
    <property type="match status" value="1"/>
</dbReference>
<evidence type="ECO:0000313" key="6">
    <source>
        <dbReference type="EMBL" id="HGI43302.1"/>
    </source>
</evidence>
<feature type="domain" description="Zinc finger ZPR1-type" evidence="5">
    <location>
        <begin position="24"/>
        <end position="176"/>
    </location>
</feature>
<dbReference type="PANTHER" id="PTHR10876:SF0">
    <property type="entry name" value="ZINC FINGER PROTEIN ZPR1"/>
    <property type="match status" value="1"/>
</dbReference>
<dbReference type="InterPro" id="IPR004457">
    <property type="entry name" value="Znf_ZPR1"/>
</dbReference>
<dbReference type="AlphaFoldDB" id="A0A7C4B9G9"/>
<keyword evidence="4" id="KW-0862">Zinc</keyword>
<organism evidence="6">
    <name type="scientific">Thermofilum pendens</name>
    <dbReference type="NCBI Taxonomy" id="2269"/>
    <lineage>
        <taxon>Archaea</taxon>
        <taxon>Thermoproteota</taxon>
        <taxon>Thermoprotei</taxon>
        <taxon>Thermofilales</taxon>
        <taxon>Thermofilaceae</taxon>
        <taxon>Thermofilum</taxon>
    </lineage>
</organism>
<dbReference type="SMART" id="SM00709">
    <property type="entry name" value="Zpr1"/>
    <property type="match status" value="1"/>
</dbReference>
<protein>
    <submittedName>
        <fullName evidence="6">ZPR1 zinc finger domain-containing protein</fullName>
    </submittedName>
</protein>
<dbReference type="Pfam" id="PF22794">
    <property type="entry name" value="jr-ZPR1"/>
    <property type="match status" value="1"/>
</dbReference>
<gene>
    <name evidence="6" type="ORF">ENV17_02800</name>
</gene>
<dbReference type="InterPro" id="IPR042451">
    <property type="entry name" value="ZPR1_A/B_dom"/>
</dbReference>
<dbReference type="Gene3D" id="2.60.120.1040">
    <property type="entry name" value="ZPR1, A/B domain"/>
    <property type="match status" value="1"/>
</dbReference>
<keyword evidence="2" id="KW-0479">Metal-binding</keyword>